<evidence type="ECO:0000313" key="6">
    <source>
        <dbReference type="Proteomes" id="UP000620670"/>
    </source>
</evidence>
<dbReference type="PROSITE" id="PS00330">
    <property type="entry name" value="HEMOLYSIN_CALCIUM"/>
    <property type="match status" value="2"/>
</dbReference>
<feature type="domain" description="Peptidase M10 serralysin C-terminal" evidence="4">
    <location>
        <begin position="136"/>
        <end position="243"/>
    </location>
</feature>
<protein>
    <submittedName>
        <fullName evidence="5">M10 family metallopeptidase C-terminal domain-containing protein</fullName>
    </submittedName>
</protein>
<dbReference type="PRINTS" id="PR00313">
    <property type="entry name" value="CABNDNGRPT"/>
</dbReference>
<evidence type="ECO:0000256" key="1">
    <source>
        <dbReference type="ARBA" id="ARBA00004613"/>
    </source>
</evidence>
<gene>
    <name evidence="5" type="ORF">JAO75_20665</name>
</gene>
<evidence type="ECO:0000313" key="5">
    <source>
        <dbReference type="EMBL" id="MBJ6127819.1"/>
    </source>
</evidence>
<reference evidence="6" key="1">
    <citation type="submission" date="2020-12" db="EMBL/GenBank/DDBJ databases">
        <title>Hymenobacter sp.</title>
        <authorList>
            <person name="Kim M.K."/>
        </authorList>
    </citation>
    <scope>NUCLEOTIDE SEQUENCE [LARGE SCALE GENOMIC DNA]</scope>
    <source>
        <strain evidence="6">BT325</strain>
    </source>
</reference>
<dbReference type="EMBL" id="JAELXT010000032">
    <property type="protein sequence ID" value="MBJ6127819.1"/>
    <property type="molecule type" value="Genomic_DNA"/>
</dbReference>
<dbReference type="Gene3D" id="2.150.10.10">
    <property type="entry name" value="Serralysin-like metalloprotease, C-terminal"/>
    <property type="match status" value="1"/>
</dbReference>
<keyword evidence="6" id="KW-1185">Reference proteome</keyword>
<evidence type="ECO:0000259" key="4">
    <source>
        <dbReference type="Pfam" id="PF08548"/>
    </source>
</evidence>
<dbReference type="RefSeq" id="WP_199051038.1">
    <property type="nucleotide sequence ID" value="NZ_JAELXT010000032.1"/>
</dbReference>
<sequence length="253" mass="27187">MAKFTWSGTSGFHLYDFNLSWLGEADSYARSSTSFKAIYGPLKRSWDKFEGYGFTYDADGIPTGGTVTSYTGVEGGRKTSSLTGVKLSVTKLVDAASTYSTSDDLSILRSALSGRDQITGGRYDDHLSGFGGNDTLTGGGGGDWLSGGKGADRFVFRTVSESKGYNNDYITDFSRSQRDKIDLSKIDAKAGISGNQAFTFIGMAEFSSNKGELRYDEYGGDAYIEADVNGDAVADFELTLANVAVVTKSYFIL</sequence>
<name>A0ABS0Y689_9HYPH</name>
<dbReference type="InterPro" id="IPR018511">
    <property type="entry name" value="Hemolysin-typ_Ca-bd_CS"/>
</dbReference>
<dbReference type="SUPFAM" id="SSF51120">
    <property type="entry name" value="beta-Roll"/>
    <property type="match status" value="1"/>
</dbReference>
<dbReference type="InterPro" id="IPR011049">
    <property type="entry name" value="Serralysin-like_metalloprot_C"/>
</dbReference>
<dbReference type="Pfam" id="PF08548">
    <property type="entry name" value="Peptidase_M10_C"/>
    <property type="match status" value="1"/>
</dbReference>
<organism evidence="5 6">
    <name type="scientific">Microvirga splendida</name>
    <dbReference type="NCBI Taxonomy" id="2795727"/>
    <lineage>
        <taxon>Bacteria</taxon>
        <taxon>Pseudomonadati</taxon>
        <taxon>Pseudomonadota</taxon>
        <taxon>Alphaproteobacteria</taxon>
        <taxon>Hyphomicrobiales</taxon>
        <taxon>Methylobacteriaceae</taxon>
        <taxon>Microvirga</taxon>
    </lineage>
</organism>
<dbReference type="Proteomes" id="UP000620670">
    <property type="component" value="Unassembled WGS sequence"/>
</dbReference>
<keyword evidence="3" id="KW-0677">Repeat</keyword>
<evidence type="ECO:0000256" key="3">
    <source>
        <dbReference type="ARBA" id="ARBA00022737"/>
    </source>
</evidence>
<comment type="subcellular location">
    <subcellularLocation>
        <location evidence="1">Secreted</location>
    </subcellularLocation>
</comment>
<comment type="caution">
    <text evidence="5">The sequence shown here is derived from an EMBL/GenBank/DDBJ whole genome shotgun (WGS) entry which is preliminary data.</text>
</comment>
<keyword evidence="2" id="KW-0964">Secreted</keyword>
<dbReference type="InterPro" id="IPR013858">
    <property type="entry name" value="Peptidase_M10B_C"/>
</dbReference>
<accession>A0ABS0Y689</accession>
<evidence type="ECO:0000256" key="2">
    <source>
        <dbReference type="ARBA" id="ARBA00022525"/>
    </source>
</evidence>
<proteinExistence type="predicted"/>